<keyword evidence="7" id="KW-1185">Reference proteome</keyword>
<sequence length="211" mass="23523">MSLAKDMVNVVVADVQPMIRWGLQQYLPEHCRARVLFSTSNIDTLLQRLAETPDVDVAIIEMALPGIQGREAEHLIERMQRDHPHLRVLIYSVMGAPLMARAALKLGAHAFVCKRSPLPVLSDAIAHLRNGETFIDPKLRLQRHGSRPLSATEIDVVWRLAHGATVSEIAERTDRSVSTISTHKRNAMLKLGITTDAQLVLAGMLDWLGEY</sequence>
<dbReference type="SUPFAM" id="SSF46894">
    <property type="entry name" value="C-terminal effector domain of the bipartite response regulators"/>
    <property type="match status" value="1"/>
</dbReference>
<evidence type="ECO:0000259" key="5">
    <source>
        <dbReference type="PROSITE" id="PS50110"/>
    </source>
</evidence>
<evidence type="ECO:0000313" key="6">
    <source>
        <dbReference type="EMBL" id="MBO3277082.1"/>
    </source>
</evidence>
<evidence type="ECO:0000256" key="2">
    <source>
        <dbReference type="ARBA" id="ARBA00023125"/>
    </source>
</evidence>
<dbReference type="CDD" id="cd17535">
    <property type="entry name" value="REC_NarL-like"/>
    <property type="match status" value="1"/>
</dbReference>
<dbReference type="SUPFAM" id="SSF52172">
    <property type="entry name" value="CheY-like"/>
    <property type="match status" value="1"/>
</dbReference>
<dbReference type="PRINTS" id="PR00038">
    <property type="entry name" value="HTHLUXR"/>
</dbReference>
<dbReference type="PROSITE" id="PS50110">
    <property type="entry name" value="RESPONSE_REGULATORY"/>
    <property type="match status" value="1"/>
</dbReference>
<dbReference type="PANTHER" id="PTHR45566">
    <property type="entry name" value="HTH-TYPE TRANSCRIPTIONAL REGULATOR YHJB-RELATED"/>
    <property type="match status" value="1"/>
</dbReference>
<organism evidence="6 7">
    <name type="scientific">Pseudomonas schmalbachii</name>
    <dbReference type="NCBI Taxonomy" id="2816993"/>
    <lineage>
        <taxon>Bacteria</taxon>
        <taxon>Pseudomonadati</taxon>
        <taxon>Pseudomonadota</taxon>
        <taxon>Gammaproteobacteria</taxon>
        <taxon>Pseudomonadales</taxon>
        <taxon>Pseudomonadaceae</taxon>
        <taxon>Pseudomonas</taxon>
    </lineage>
</organism>
<dbReference type="Pfam" id="PF00196">
    <property type="entry name" value="GerE"/>
    <property type="match status" value="1"/>
</dbReference>
<dbReference type="PANTHER" id="PTHR45566:SF2">
    <property type="entry name" value="NARL SUBFAMILY"/>
    <property type="match status" value="1"/>
</dbReference>
<dbReference type="EMBL" id="JAELYA010000007">
    <property type="protein sequence ID" value="MBO3277082.1"/>
    <property type="molecule type" value="Genomic_DNA"/>
</dbReference>
<evidence type="ECO:0000259" key="4">
    <source>
        <dbReference type="PROSITE" id="PS50043"/>
    </source>
</evidence>
<dbReference type="PROSITE" id="PS00622">
    <property type="entry name" value="HTH_LUXR_1"/>
    <property type="match status" value="1"/>
</dbReference>
<dbReference type="Gene3D" id="3.40.50.2300">
    <property type="match status" value="1"/>
</dbReference>
<dbReference type="RefSeq" id="WP_208315276.1">
    <property type="nucleotide sequence ID" value="NZ_JAELYA010000007.1"/>
</dbReference>
<dbReference type="InterPro" id="IPR016032">
    <property type="entry name" value="Sig_transdc_resp-reg_C-effctor"/>
</dbReference>
<dbReference type="InterPro" id="IPR051015">
    <property type="entry name" value="EvgA-like"/>
</dbReference>
<comment type="caution">
    <text evidence="6">The sequence shown here is derived from an EMBL/GenBank/DDBJ whole genome shotgun (WGS) entry which is preliminary data.</text>
</comment>
<dbReference type="Proteomes" id="UP000669060">
    <property type="component" value="Unassembled WGS sequence"/>
</dbReference>
<dbReference type="SMART" id="SM00448">
    <property type="entry name" value="REC"/>
    <property type="match status" value="1"/>
</dbReference>
<evidence type="ECO:0000313" key="7">
    <source>
        <dbReference type="Proteomes" id="UP000669060"/>
    </source>
</evidence>
<keyword evidence="1" id="KW-0597">Phosphoprotein</keyword>
<protein>
    <submittedName>
        <fullName evidence="6">Response regulator transcription factor</fullName>
    </submittedName>
</protein>
<reference evidence="6 7" key="1">
    <citation type="submission" date="2020-12" db="EMBL/GenBank/DDBJ databases">
        <title>Pseudomonas schmalbachii sp. nov. isolated from millipede gut.</title>
        <authorList>
            <person name="Shelomi M."/>
        </authorList>
    </citation>
    <scope>NUCLEOTIDE SEQUENCE [LARGE SCALE GENOMIC DNA]</scope>
    <source>
        <strain evidence="6 7">Milli4</strain>
    </source>
</reference>
<dbReference type="Pfam" id="PF00072">
    <property type="entry name" value="Response_reg"/>
    <property type="match status" value="1"/>
</dbReference>
<gene>
    <name evidence="6" type="ORF">JFY56_17825</name>
</gene>
<dbReference type="InterPro" id="IPR000792">
    <property type="entry name" value="Tscrpt_reg_LuxR_C"/>
</dbReference>
<dbReference type="CDD" id="cd06170">
    <property type="entry name" value="LuxR_C_like"/>
    <property type="match status" value="1"/>
</dbReference>
<evidence type="ECO:0000256" key="1">
    <source>
        <dbReference type="ARBA" id="ARBA00022553"/>
    </source>
</evidence>
<feature type="domain" description="HTH luxR-type" evidence="4">
    <location>
        <begin position="142"/>
        <end position="207"/>
    </location>
</feature>
<name>A0ABS3TTS7_9PSED</name>
<dbReference type="InterPro" id="IPR058245">
    <property type="entry name" value="NreC/VraR/RcsB-like_REC"/>
</dbReference>
<proteinExistence type="predicted"/>
<feature type="domain" description="Response regulatory" evidence="5">
    <location>
        <begin position="9"/>
        <end position="129"/>
    </location>
</feature>
<comment type="caution">
    <text evidence="3">Lacks conserved residue(s) required for the propagation of feature annotation.</text>
</comment>
<keyword evidence="2" id="KW-0238">DNA-binding</keyword>
<dbReference type="InterPro" id="IPR001789">
    <property type="entry name" value="Sig_transdc_resp-reg_receiver"/>
</dbReference>
<accession>A0ABS3TTS7</accession>
<evidence type="ECO:0000256" key="3">
    <source>
        <dbReference type="PROSITE-ProRule" id="PRU00169"/>
    </source>
</evidence>
<dbReference type="PROSITE" id="PS50043">
    <property type="entry name" value="HTH_LUXR_2"/>
    <property type="match status" value="1"/>
</dbReference>
<dbReference type="InterPro" id="IPR011006">
    <property type="entry name" value="CheY-like_superfamily"/>
</dbReference>
<dbReference type="SMART" id="SM00421">
    <property type="entry name" value="HTH_LUXR"/>
    <property type="match status" value="1"/>
</dbReference>